<proteinExistence type="predicted"/>
<feature type="transmembrane region" description="Helical" evidence="7">
    <location>
        <begin position="161"/>
        <end position="182"/>
    </location>
</feature>
<accession>A0ABW1Z4M5</accession>
<feature type="transmembrane region" description="Helical" evidence="7">
    <location>
        <begin position="365"/>
        <end position="388"/>
    </location>
</feature>
<dbReference type="PANTHER" id="PTHR11706:SF33">
    <property type="entry name" value="NATURAL RESISTANCE-ASSOCIATED MACROPHAGE PROTEIN 2"/>
    <property type="match status" value="1"/>
</dbReference>
<feature type="transmembrane region" description="Helical" evidence="7">
    <location>
        <begin position="135"/>
        <end position="154"/>
    </location>
</feature>
<name>A0ABW1Z4M5_9BACT</name>
<feature type="transmembrane region" description="Helical" evidence="7">
    <location>
        <begin position="338"/>
        <end position="359"/>
    </location>
</feature>
<feature type="transmembrane region" description="Helical" evidence="7">
    <location>
        <begin position="244"/>
        <end position="271"/>
    </location>
</feature>
<comment type="caution">
    <text evidence="8">The sequence shown here is derived from an EMBL/GenBank/DDBJ whole genome shotgun (WGS) entry which is preliminary data.</text>
</comment>
<dbReference type="EMBL" id="JBHSWI010000001">
    <property type="protein sequence ID" value="MFC6644079.1"/>
    <property type="molecule type" value="Genomic_DNA"/>
</dbReference>
<evidence type="ECO:0000256" key="5">
    <source>
        <dbReference type="ARBA" id="ARBA00022989"/>
    </source>
</evidence>
<dbReference type="Proteomes" id="UP001596391">
    <property type="component" value="Unassembled WGS sequence"/>
</dbReference>
<evidence type="ECO:0000256" key="3">
    <source>
        <dbReference type="ARBA" id="ARBA00022692"/>
    </source>
</evidence>
<feature type="transmembrane region" description="Helical" evidence="7">
    <location>
        <begin position="202"/>
        <end position="223"/>
    </location>
</feature>
<feature type="transmembrane region" description="Helical" evidence="7">
    <location>
        <begin position="400"/>
        <end position="426"/>
    </location>
</feature>
<sequence length="430" mass="46531">MVIRSRGGARMMDRLRRWRMSILLVLAVLGPGFITANVDNDAGGIYTYAQAGAKFGYGLLWTMIPMAILLTFAQEIAARMGVTTGKGLSELIREQFGLRMTATLMCGLVICNLGDVMSEFAGVASSGELFHVSKYISVPAVGLLVWALVVFWDYKTLEKIFVGLSFLYIAYIITAALAHPNWSFAMKETLRLPRLHDLKGSSYMYLSVGMIGATIAPWQQFYLQASVVDKGTGKSKLRFAQIDAVVGSIFSVVVAAFIVIACAATLFAAGHHDIADAADAAQALRPLGGQYAFALFAFGLLNASIFAASILPLSTAYTVCEAMGFESGLSKKFREAPAFYWLYTALLIVGGALILIPGIPLVKIAVLSQVLNGVLLPFVLVFMLVLVNKRSLMGEKRNPRWYNVIAWSLTVLVISLTVAMLGMQLFGTGG</sequence>
<dbReference type="PANTHER" id="PTHR11706">
    <property type="entry name" value="SOLUTE CARRIER PROTEIN FAMILY 11 MEMBER"/>
    <property type="match status" value="1"/>
</dbReference>
<comment type="subcellular location">
    <subcellularLocation>
        <location evidence="1">Membrane</location>
        <topology evidence="1">Multi-pass membrane protein</topology>
    </subcellularLocation>
</comment>
<feature type="transmembrane region" description="Helical" evidence="7">
    <location>
        <begin position="96"/>
        <end position="115"/>
    </location>
</feature>
<evidence type="ECO:0000313" key="8">
    <source>
        <dbReference type="EMBL" id="MFC6644079.1"/>
    </source>
</evidence>
<feature type="transmembrane region" description="Helical" evidence="7">
    <location>
        <begin position="55"/>
        <end position="76"/>
    </location>
</feature>
<keyword evidence="6 7" id="KW-0472">Membrane</keyword>
<feature type="transmembrane region" description="Helical" evidence="7">
    <location>
        <begin position="291"/>
        <end position="317"/>
    </location>
</feature>
<keyword evidence="4" id="KW-0769">Symport</keyword>
<organism evidence="8 9">
    <name type="scientific">Granulicella cerasi</name>
    <dbReference type="NCBI Taxonomy" id="741063"/>
    <lineage>
        <taxon>Bacteria</taxon>
        <taxon>Pseudomonadati</taxon>
        <taxon>Acidobacteriota</taxon>
        <taxon>Terriglobia</taxon>
        <taxon>Terriglobales</taxon>
        <taxon>Acidobacteriaceae</taxon>
        <taxon>Granulicella</taxon>
    </lineage>
</organism>
<evidence type="ECO:0000256" key="6">
    <source>
        <dbReference type="ARBA" id="ARBA00023136"/>
    </source>
</evidence>
<reference evidence="9" key="1">
    <citation type="journal article" date="2019" name="Int. J. Syst. Evol. Microbiol.">
        <title>The Global Catalogue of Microorganisms (GCM) 10K type strain sequencing project: providing services to taxonomists for standard genome sequencing and annotation.</title>
        <authorList>
            <consortium name="The Broad Institute Genomics Platform"/>
            <consortium name="The Broad Institute Genome Sequencing Center for Infectious Disease"/>
            <person name="Wu L."/>
            <person name="Ma J."/>
        </authorList>
    </citation>
    <scope>NUCLEOTIDE SEQUENCE [LARGE SCALE GENOMIC DNA]</scope>
    <source>
        <strain evidence="9">CGMCC 1.16026</strain>
    </source>
</reference>
<keyword evidence="3 7" id="KW-0812">Transmembrane</keyword>
<evidence type="ECO:0000256" key="7">
    <source>
        <dbReference type="SAM" id="Phobius"/>
    </source>
</evidence>
<dbReference type="InterPro" id="IPR001046">
    <property type="entry name" value="NRAMP_fam"/>
</dbReference>
<keyword evidence="2" id="KW-0813">Transport</keyword>
<evidence type="ECO:0000256" key="1">
    <source>
        <dbReference type="ARBA" id="ARBA00004141"/>
    </source>
</evidence>
<keyword evidence="9" id="KW-1185">Reference proteome</keyword>
<evidence type="ECO:0000313" key="9">
    <source>
        <dbReference type="Proteomes" id="UP001596391"/>
    </source>
</evidence>
<evidence type="ECO:0000256" key="4">
    <source>
        <dbReference type="ARBA" id="ARBA00022847"/>
    </source>
</evidence>
<dbReference type="NCBIfam" id="NF037982">
    <property type="entry name" value="Nramp_1"/>
    <property type="match status" value="1"/>
</dbReference>
<dbReference type="RefSeq" id="WP_317890626.1">
    <property type="nucleotide sequence ID" value="NZ_JAGSYD010000002.1"/>
</dbReference>
<dbReference type="Pfam" id="PF01566">
    <property type="entry name" value="Nramp"/>
    <property type="match status" value="1"/>
</dbReference>
<gene>
    <name evidence="8" type="ORF">ACFQBQ_00400</name>
</gene>
<keyword evidence="5 7" id="KW-1133">Transmembrane helix</keyword>
<evidence type="ECO:0000256" key="2">
    <source>
        <dbReference type="ARBA" id="ARBA00022448"/>
    </source>
</evidence>
<protein>
    <submittedName>
        <fullName evidence="8">Nramp family divalent metal transporter</fullName>
    </submittedName>
</protein>